<dbReference type="Gene3D" id="3.10.580.10">
    <property type="entry name" value="CBS-domain"/>
    <property type="match status" value="1"/>
</dbReference>
<gene>
    <name evidence="6" type="ORF">RJT34_06586</name>
</gene>
<dbReference type="PANTHER" id="PTHR31448:SF9">
    <property type="entry name" value="MYOSIN-BINDING PROTEIN 6-RELATED"/>
    <property type="match status" value="1"/>
</dbReference>
<dbReference type="EMBL" id="JAYKXN010000002">
    <property type="protein sequence ID" value="KAK7309669.1"/>
    <property type="molecule type" value="Genomic_DNA"/>
</dbReference>
<dbReference type="GO" id="GO:0016020">
    <property type="term" value="C:membrane"/>
    <property type="evidence" value="ECO:0007669"/>
    <property type="project" value="UniProtKB-SubCell"/>
</dbReference>
<dbReference type="AlphaFoldDB" id="A0AAN9K5S1"/>
<evidence type="ECO:0000313" key="6">
    <source>
        <dbReference type="EMBL" id="KAK7309669.1"/>
    </source>
</evidence>
<dbReference type="InterPro" id="IPR007656">
    <property type="entry name" value="GTD-bd"/>
</dbReference>
<evidence type="ECO:0000313" key="7">
    <source>
        <dbReference type="Proteomes" id="UP001359559"/>
    </source>
</evidence>
<feature type="domain" description="GTD-binding" evidence="5">
    <location>
        <begin position="42"/>
        <end position="125"/>
    </location>
</feature>
<dbReference type="PANTHER" id="PTHR31448">
    <property type="entry name" value="MYOSIN-BINDING PROTEIN 2"/>
    <property type="match status" value="1"/>
</dbReference>
<dbReference type="Proteomes" id="UP001359559">
    <property type="component" value="Unassembled WGS sequence"/>
</dbReference>
<proteinExistence type="predicted"/>
<keyword evidence="2" id="KW-0812">Transmembrane</keyword>
<evidence type="ECO:0000256" key="4">
    <source>
        <dbReference type="ARBA" id="ARBA00023136"/>
    </source>
</evidence>
<accession>A0AAN9K5S1</accession>
<evidence type="ECO:0000259" key="5">
    <source>
        <dbReference type="PROSITE" id="PS51775"/>
    </source>
</evidence>
<evidence type="ECO:0000256" key="3">
    <source>
        <dbReference type="ARBA" id="ARBA00022989"/>
    </source>
</evidence>
<comment type="subcellular location">
    <subcellularLocation>
        <location evidence="1">Membrane</location>
        <topology evidence="1">Single-pass membrane protein</topology>
    </subcellularLocation>
</comment>
<keyword evidence="3" id="KW-1133">Transmembrane helix</keyword>
<dbReference type="GO" id="GO:0080115">
    <property type="term" value="F:myosin XI tail binding"/>
    <property type="evidence" value="ECO:0007669"/>
    <property type="project" value="UniProtKB-ARBA"/>
</dbReference>
<sequence length="125" mass="14507">MAPLWDFCKGQFVGVLSALDFILILREVSVIAFWNCFSNFWDDQVIAFSDEKKQVRLDRKSLMELDEERSASAVAANNAMAMINRLQADKAAVRMESLQYQRMMEEQAEYDEEVLQATNEMLLKR</sequence>
<dbReference type="PROSITE" id="PS51775">
    <property type="entry name" value="GTD_BINDING"/>
    <property type="match status" value="1"/>
</dbReference>
<organism evidence="6 7">
    <name type="scientific">Clitoria ternatea</name>
    <name type="common">Butterfly pea</name>
    <dbReference type="NCBI Taxonomy" id="43366"/>
    <lineage>
        <taxon>Eukaryota</taxon>
        <taxon>Viridiplantae</taxon>
        <taxon>Streptophyta</taxon>
        <taxon>Embryophyta</taxon>
        <taxon>Tracheophyta</taxon>
        <taxon>Spermatophyta</taxon>
        <taxon>Magnoliopsida</taxon>
        <taxon>eudicotyledons</taxon>
        <taxon>Gunneridae</taxon>
        <taxon>Pentapetalae</taxon>
        <taxon>rosids</taxon>
        <taxon>fabids</taxon>
        <taxon>Fabales</taxon>
        <taxon>Fabaceae</taxon>
        <taxon>Papilionoideae</taxon>
        <taxon>50 kb inversion clade</taxon>
        <taxon>NPAAA clade</taxon>
        <taxon>indigoferoid/millettioid clade</taxon>
        <taxon>Phaseoleae</taxon>
        <taxon>Clitoria</taxon>
    </lineage>
</organism>
<protein>
    <recommendedName>
        <fullName evidence="5">GTD-binding domain-containing protein</fullName>
    </recommendedName>
</protein>
<reference evidence="6 7" key="1">
    <citation type="submission" date="2024-01" db="EMBL/GenBank/DDBJ databases">
        <title>The genomes of 5 underutilized Papilionoideae crops provide insights into root nodulation and disease resistance.</title>
        <authorList>
            <person name="Yuan L."/>
        </authorList>
    </citation>
    <scope>NUCLEOTIDE SEQUENCE [LARGE SCALE GENOMIC DNA]</scope>
    <source>
        <strain evidence="6">LY-2023</strain>
        <tissue evidence="6">Leaf</tissue>
    </source>
</reference>
<keyword evidence="4" id="KW-0472">Membrane</keyword>
<dbReference type="InterPro" id="IPR046342">
    <property type="entry name" value="CBS_dom_sf"/>
</dbReference>
<dbReference type="InterPro" id="IPR039306">
    <property type="entry name" value="MYOB"/>
</dbReference>
<name>A0AAN9K5S1_CLITE</name>
<keyword evidence="7" id="KW-1185">Reference proteome</keyword>
<evidence type="ECO:0000256" key="1">
    <source>
        <dbReference type="ARBA" id="ARBA00004167"/>
    </source>
</evidence>
<evidence type="ECO:0000256" key="2">
    <source>
        <dbReference type="ARBA" id="ARBA00022692"/>
    </source>
</evidence>
<dbReference type="Pfam" id="PF04576">
    <property type="entry name" value="Zein-binding"/>
    <property type="match status" value="1"/>
</dbReference>
<comment type="caution">
    <text evidence="6">The sequence shown here is derived from an EMBL/GenBank/DDBJ whole genome shotgun (WGS) entry which is preliminary data.</text>
</comment>